<dbReference type="InterPro" id="IPR036390">
    <property type="entry name" value="WH_DNA-bd_sf"/>
</dbReference>
<protein>
    <submittedName>
        <fullName evidence="6">AsnC family transcriptional regulator</fullName>
    </submittedName>
</protein>
<dbReference type="InterPro" id="IPR000485">
    <property type="entry name" value="AsnC-type_HTH_dom"/>
</dbReference>
<organism evidence="6 7">
    <name type="scientific">Streptomyces albiaxialis</name>
    <dbReference type="NCBI Taxonomy" id="329523"/>
    <lineage>
        <taxon>Bacteria</taxon>
        <taxon>Bacillati</taxon>
        <taxon>Actinomycetota</taxon>
        <taxon>Actinomycetes</taxon>
        <taxon>Kitasatosporales</taxon>
        <taxon>Streptomycetaceae</taxon>
        <taxon>Streptomyces</taxon>
    </lineage>
</organism>
<dbReference type="RefSeq" id="WP_344535650.1">
    <property type="nucleotide sequence ID" value="NZ_BAAAPE010000030.1"/>
</dbReference>
<dbReference type="Pfam" id="PF13404">
    <property type="entry name" value="HTH_AsnC-type"/>
    <property type="match status" value="1"/>
</dbReference>
<keyword evidence="2" id="KW-0238">DNA-binding</keyword>
<evidence type="ECO:0000256" key="1">
    <source>
        <dbReference type="ARBA" id="ARBA00023015"/>
    </source>
</evidence>
<evidence type="ECO:0000259" key="4">
    <source>
        <dbReference type="Pfam" id="PF01037"/>
    </source>
</evidence>
<dbReference type="SUPFAM" id="SSF54909">
    <property type="entry name" value="Dimeric alpha+beta barrel"/>
    <property type="match status" value="1"/>
</dbReference>
<evidence type="ECO:0000313" key="6">
    <source>
        <dbReference type="EMBL" id="GAA2104276.1"/>
    </source>
</evidence>
<keyword evidence="7" id="KW-1185">Reference proteome</keyword>
<dbReference type="Proteomes" id="UP001500016">
    <property type="component" value="Unassembled WGS sequence"/>
</dbReference>
<dbReference type="Pfam" id="PF01037">
    <property type="entry name" value="AsnC_trans_reg"/>
    <property type="match status" value="1"/>
</dbReference>
<dbReference type="InterPro" id="IPR019887">
    <property type="entry name" value="Tscrpt_reg_AsnC/Lrp_C"/>
</dbReference>
<evidence type="ECO:0000256" key="3">
    <source>
        <dbReference type="ARBA" id="ARBA00023163"/>
    </source>
</evidence>
<dbReference type="PANTHER" id="PTHR30154">
    <property type="entry name" value="LEUCINE-RESPONSIVE REGULATORY PROTEIN"/>
    <property type="match status" value="1"/>
</dbReference>
<dbReference type="SUPFAM" id="SSF46785">
    <property type="entry name" value="Winged helix' DNA-binding domain"/>
    <property type="match status" value="1"/>
</dbReference>
<reference evidence="7" key="1">
    <citation type="journal article" date="2019" name="Int. J. Syst. Evol. Microbiol.">
        <title>The Global Catalogue of Microorganisms (GCM) 10K type strain sequencing project: providing services to taxonomists for standard genome sequencing and annotation.</title>
        <authorList>
            <consortium name="The Broad Institute Genomics Platform"/>
            <consortium name="The Broad Institute Genome Sequencing Center for Infectious Disease"/>
            <person name="Wu L."/>
            <person name="Ma J."/>
        </authorList>
    </citation>
    <scope>NUCLEOTIDE SEQUENCE [LARGE SCALE GENOMIC DNA]</scope>
    <source>
        <strain evidence="7">JCM 15478</strain>
    </source>
</reference>
<name>A0ABP5IPE4_9ACTN</name>
<dbReference type="SMART" id="SM00344">
    <property type="entry name" value="HTH_ASNC"/>
    <property type="match status" value="1"/>
</dbReference>
<feature type="domain" description="HTH asnC-type" evidence="5">
    <location>
        <begin position="178"/>
        <end position="217"/>
    </location>
</feature>
<keyword evidence="1" id="KW-0805">Transcription regulation</keyword>
<comment type="caution">
    <text evidence="6">The sequence shown here is derived from an EMBL/GenBank/DDBJ whole genome shotgun (WGS) entry which is preliminary data.</text>
</comment>
<evidence type="ECO:0000259" key="5">
    <source>
        <dbReference type="Pfam" id="PF13404"/>
    </source>
</evidence>
<dbReference type="InterPro" id="IPR011008">
    <property type="entry name" value="Dimeric_a/b-barrel"/>
</dbReference>
<keyword evidence="3" id="KW-0804">Transcription</keyword>
<feature type="domain" description="Transcription regulator AsnC/Lrp ligand binding" evidence="4">
    <location>
        <begin position="72"/>
        <end position="140"/>
    </location>
</feature>
<dbReference type="Gene3D" id="1.10.10.10">
    <property type="entry name" value="Winged helix-like DNA-binding domain superfamily/Winged helix DNA-binding domain"/>
    <property type="match status" value="2"/>
</dbReference>
<evidence type="ECO:0000256" key="2">
    <source>
        <dbReference type="ARBA" id="ARBA00023125"/>
    </source>
</evidence>
<dbReference type="Gene3D" id="3.30.70.920">
    <property type="match status" value="1"/>
</dbReference>
<dbReference type="EMBL" id="BAAAPE010000030">
    <property type="protein sequence ID" value="GAA2104276.1"/>
    <property type="molecule type" value="Genomic_DNA"/>
</dbReference>
<dbReference type="PANTHER" id="PTHR30154:SF34">
    <property type="entry name" value="TRANSCRIPTIONAL REGULATOR AZLB"/>
    <property type="match status" value="1"/>
</dbReference>
<dbReference type="InterPro" id="IPR019888">
    <property type="entry name" value="Tscrpt_reg_AsnC-like"/>
</dbReference>
<sequence length="372" mass="39170">MNDRAGSELDIALVNALQLNPRADWSELAGALRHAPKTLARRWGALSGSGSAWVTVGPGQGFLRHGCAAFLTVTCRPGARQNVAEALVAEPGVVSMSATSGAADFLVDAFAPDLDGLYELLSERIETVEGIAGVTSLVGLTTYREGSRWRAQALDLEQSTRLTRPEAAAPRRPGPAPDALDSALLAALSYDARTPWADLADQCGTTGPTARRRVEKLIASGRIALRCEGAHTLLGPVVPTTFLLTVPPDEMNHAGEVLGRLAQCRVVEAITGPSNLLLTMWFRGTAEIAPFEAALVRELPSLAIADRYVSLRTHKRGGHILDTAGRSIAVIPPTPLFAAAGERWTSGVRQGCVIGPSRMTAGPPPGAMSPVS</sequence>
<proteinExistence type="predicted"/>
<dbReference type="InterPro" id="IPR036388">
    <property type="entry name" value="WH-like_DNA-bd_sf"/>
</dbReference>
<evidence type="ECO:0000313" key="7">
    <source>
        <dbReference type="Proteomes" id="UP001500016"/>
    </source>
</evidence>
<accession>A0ABP5IPE4</accession>
<gene>
    <name evidence="6" type="ORF">GCM10009801_79780</name>
</gene>